<dbReference type="AlphaFoldDB" id="A0A8J3AEI5"/>
<evidence type="ECO:0000256" key="3">
    <source>
        <dbReference type="ARBA" id="ARBA00022692"/>
    </source>
</evidence>
<organism evidence="8 9">
    <name type="scientific">Galliscardovia ingluviei</name>
    <dbReference type="NCBI Taxonomy" id="1769422"/>
    <lineage>
        <taxon>Bacteria</taxon>
        <taxon>Bacillati</taxon>
        <taxon>Actinomycetota</taxon>
        <taxon>Actinomycetes</taxon>
        <taxon>Bifidobacteriales</taxon>
        <taxon>Bifidobacteriaceae</taxon>
        <taxon>Galliscardovia</taxon>
    </lineage>
</organism>
<dbReference type="InterPro" id="IPR011701">
    <property type="entry name" value="MFS"/>
</dbReference>
<feature type="transmembrane region" description="Helical" evidence="6">
    <location>
        <begin position="336"/>
        <end position="362"/>
    </location>
</feature>
<evidence type="ECO:0000256" key="5">
    <source>
        <dbReference type="ARBA" id="ARBA00023136"/>
    </source>
</evidence>
<feature type="transmembrane region" description="Helical" evidence="6">
    <location>
        <begin position="249"/>
        <end position="270"/>
    </location>
</feature>
<reference evidence="8" key="1">
    <citation type="journal article" date="2014" name="Int. J. Syst. Evol. Microbiol.">
        <title>Complete genome sequence of Corynebacterium casei LMG S-19264T (=DSM 44701T), isolated from a smear-ripened cheese.</title>
        <authorList>
            <consortium name="US DOE Joint Genome Institute (JGI-PGF)"/>
            <person name="Walter F."/>
            <person name="Albersmeier A."/>
            <person name="Kalinowski J."/>
            <person name="Ruckert C."/>
        </authorList>
    </citation>
    <scope>NUCLEOTIDE SEQUENCE</scope>
    <source>
        <strain evidence="8">CCM 8606</strain>
    </source>
</reference>
<evidence type="ECO:0000256" key="4">
    <source>
        <dbReference type="ARBA" id="ARBA00022989"/>
    </source>
</evidence>
<keyword evidence="3 6" id="KW-0812">Transmembrane</keyword>
<keyword evidence="2" id="KW-1003">Cell membrane</keyword>
<dbReference type="Gene3D" id="1.20.1250.20">
    <property type="entry name" value="MFS general substrate transporter like domains"/>
    <property type="match status" value="1"/>
</dbReference>
<dbReference type="RefSeq" id="WP_229714660.1">
    <property type="nucleotide sequence ID" value="NZ_BMDH01000001.1"/>
</dbReference>
<feature type="transmembrane region" description="Helical" evidence="6">
    <location>
        <begin position="32"/>
        <end position="52"/>
    </location>
</feature>
<evidence type="ECO:0000256" key="1">
    <source>
        <dbReference type="ARBA" id="ARBA00004651"/>
    </source>
</evidence>
<comment type="subcellular location">
    <subcellularLocation>
        <location evidence="1">Cell membrane</location>
        <topology evidence="1">Multi-pass membrane protein</topology>
    </subcellularLocation>
</comment>
<feature type="transmembrane region" description="Helical" evidence="6">
    <location>
        <begin position="374"/>
        <end position="396"/>
    </location>
</feature>
<feature type="domain" description="Major facilitator superfamily (MFS) profile" evidence="7">
    <location>
        <begin position="248"/>
        <end position="438"/>
    </location>
</feature>
<dbReference type="InterPro" id="IPR020846">
    <property type="entry name" value="MFS_dom"/>
</dbReference>
<feature type="transmembrane region" description="Helical" evidence="6">
    <location>
        <begin position="58"/>
        <end position="80"/>
    </location>
</feature>
<feature type="transmembrane region" description="Helical" evidence="6">
    <location>
        <begin position="87"/>
        <end position="111"/>
    </location>
</feature>
<keyword evidence="9" id="KW-1185">Reference proteome</keyword>
<dbReference type="EMBL" id="BMDH01000001">
    <property type="protein sequence ID" value="GGI12460.1"/>
    <property type="molecule type" value="Genomic_DNA"/>
</dbReference>
<evidence type="ECO:0000256" key="2">
    <source>
        <dbReference type="ARBA" id="ARBA00022475"/>
    </source>
</evidence>
<comment type="caution">
    <text evidence="8">The sequence shown here is derived from an EMBL/GenBank/DDBJ whole genome shotgun (WGS) entry which is preliminary data.</text>
</comment>
<proteinExistence type="predicted"/>
<feature type="transmembrane region" description="Helical" evidence="6">
    <location>
        <begin position="182"/>
        <end position="199"/>
    </location>
</feature>
<evidence type="ECO:0000313" key="9">
    <source>
        <dbReference type="Proteomes" id="UP000619536"/>
    </source>
</evidence>
<feature type="transmembrane region" description="Helical" evidence="6">
    <location>
        <begin position="282"/>
        <end position="302"/>
    </location>
</feature>
<reference evidence="8" key="2">
    <citation type="submission" date="2020-09" db="EMBL/GenBank/DDBJ databases">
        <authorList>
            <person name="Sun Q."/>
            <person name="Sedlacek I."/>
        </authorList>
    </citation>
    <scope>NUCLEOTIDE SEQUENCE</scope>
    <source>
        <strain evidence="8">CCM 8606</strain>
    </source>
</reference>
<dbReference type="PANTHER" id="PTHR23513">
    <property type="entry name" value="INTEGRAL MEMBRANE EFFLUX PROTEIN-RELATED"/>
    <property type="match status" value="1"/>
</dbReference>
<dbReference type="GO" id="GO:0022857">
    <property type="term" value="F:transmembrane transporter activity"/>
    <property type="evidence" value="ECO:0007669"/>
    <property type="project" value="InterPro"/>
</dbReference>
<name>A0A8J3AEI5_9BIFI</name>
<feature type="transmembrane region" description="Helical" evidence="6">
    <location>
        <begin position="309"/>
        <end position="330"/>
    </location>
</feature>
<evidence type="ECO:0000256" key="6">
    <source>
        <dbReference type="SAM" id="Phobius"/>
    </source>
</evidence>
<dbReference type="Proteomes" id="UP000619536">
    <property type="component" value="Unassembled WGS sequence"/>
</dbReference>
<accession>A0A8J3AEI5</accession>
<dbReference type="SUPFAM" id="SSF103473">
    <property type="entry name" value="MFS general substrate transporter"/>
    <property type="match status" value="1"/>
</dbReference>
<dbReference type="InterPro" id="IPR036259">
    <property type="entry name" value="MFS_trans_sf"/>
</dbReference>
<keyword evidence="5 6" id="KW-0472">Membrane</keyword>
<feature type="transmembrane region" description="Helical" evidence="6">
    <location>
        <begin position="402"/>
        <end position="424"/>
    </location>
</feature>
<evidence type="ECO:0000313" key="8">
    <source>
        <dbReference type="EMBL" id="GGI12460.1"/>
    </source>
</evidence>
<dbReference type="Pfam" id="PF07690">
    <property type="entry name" value="MFS_1"/>
    <property type="match status" value="1"/>
</dbReference>
<gene>
    <name evidence="8" type="ORF">GCM10007377_01070</name>
</gene>
<evidence type="ECO:0000259" key="7">
    <source>
        <dbReference type="PROSITE" id="PS50850"/>
    </source>
</evidence>
<protein>
    <submittedName>
        <fullName evidence="8">MFS transporter</fullName>
    </submittedName>
</protein>
<keyword evidence="4 6" id="KW-1133">Transmembrane helix</keyword>
<dbReference type="PANTHER" id="PTHR23513:SF6">
    <property type="entry name" value="MAJOR FACILITATOR SUPERFAMILY ASSOCIATED DOMAIN-CONTAINING PROTEIN"/>
    <property type="match status" value="1"/>
</dbReference>
<dbReference type="GO" id="GO:0005886">
    <property type="term" value="C:plasma membrane"/>
    <property type="evidence" value="ECO:0007669"/>
    <property type="project" value="UniProtKB-SubCell"/>
</dbReference>
<dbReference type="CDD" id="cd06173">
    <property type="entry name" value="MFS_MefA_like"/>
    <property type="match status" value="1"/>
</dbReference>
<sequence length="438" mass="46017">MSKRRAVMQGNATTTSLFAYPQYPAWLSADTALAAGLALRTLALSLLGFALTGSTLQAGWLATGSTIVGLAAQVFGGTLVDRVNRVFCIALNAGIGIGIWTLVALLCALNMLPFSVLMTLACIAAGVHGLFGTATDAMLRSIVPIEAYPRARSLNEGRDATVSMLGGPVSGMLYSMAPWVPFAGSAVLYAIAAISCFPLRAQSRSHALRVVTEQDDSDEIHAKTAVPHHTSFMHDMVEGWQWSLTKPRVVLIVSIAALANFGINGVQYAIELDFVAQGISATRIGYISGTIALAMLVGSLIAGKLSTRVHVGAAACISLIWIAVCGLLLIVVHQYWLILLVNAGLGLPIAMMNATLLGFVFAKAPHHMQGRVTVTLTMPAQILSATCGALAGWLLAASSYTVAISVFATVLCCAAVLAASTRIVRNIPNAQQWRTVAL</sequence>
<dbReference type="PROSITE" id="PS50850">
    <property type="entry name" value="MFS"/>
    <property type="match status" value="1"/>
</dbReference>